<proteinExistence type="predicted"/>
<name>A0A6L2M275_TANCI</name>
<evidence type="ECO:0000313" key="1">
    <source>
        <dbReference type="EMBL" id="GEU68113.1"/>
    </source>
</evidence>
<dbReference type="EMBL" id="BKCJ010005687">
    <property type="protein sequence ID" value="GEU68113.1"/>
    <property type="molecule type" value="Genomic_DNA"/>
</dbReference>
<gene>
    <name evidence="1" type="ORF">Tci_040091</name>
</gene>
<dbReference type="AlphaFoldDB" id="A0A6L2M275"/>
<protein>
    <submittedName>
        <fullName evidence="1">Integrase, catalytic region, zinc finger, CCHC-type, peptidase aspartic, catalytic</fullName>
    </submittedName>
</protein>
<organism evidence="1">
    <name type="scientific">Tanacetum cinerariifolium</name>
    <name type="common">Dalmatian daisy</name>
    <name type="synonym">Chrysanthemum cinerariifolium</name>
    <dbReference type="NCBI Taxonomy" id="118510"/>
    <lineage>
        <taxon>Eukaryota</taxon>
        <taxon>Viridiplantae</taxon>
        <taxon>Streptophyta</taxon>
        <taxon>Embryophyta</taxon>
        <taxon>Tracheophyta</taxon>
        <taxon>Spermatophyta</taxon>
        <taxon>Magnoliopsida</taxon>
        <taxon>eudicotyledons</taxon>
        <taxon>Gunneridae</taxon>
        <taxon>Pentapetalae</taxon>
        <taxon>asterids</taxon>
        <taxon>campanulids</taxon>
        <taxon>Asterales</taxon>
        <taxon>Asteraceae</taxon>
        <taxon>Asteroideae</taxon>
        <taxon>Anthemideae</taxon>
        <taxon>Anthemidinae</taxon>
        <taxon>Tanacetum</taxon>
    </lineage>
</organism>
<reference evidence="1" key="1">
    <citation type="journal article" date="2019" name="Sci. Rep.">
        <title>Draft genome of Tanacetum cinerariifolium, the natural source of mosquito coil.</title>
        <authorList>
            <person name="Yamashiro T."/>
            <person name="Shiraishi A."/>
            <person name="Satake H."/>
            <person name="Nakayama K."/>
        </authorList>
    </citation>
    <scope>NUCLEOTIDE SEQUENCE</scope>
</reference>
<comment type="caution">
    <text evidence="1">The sequence shown here is derived from an EMBL/GenBank/DDBJ whole genome shotgun (WGS) entry which is preliminary data.</text>
</comment>
<sequence>MANLSEDIRCAGSDTRPPMFDRTDFASWKQRIRLHCRGKENAVNILKSIDERPFQMGTVREPLAEGTKGAPPSRVDRIEVRGPIHGVEVQLGMGEFKTEMEMLIQVKEDRVALDEERLLFLVDDCDAFDSDVDEAPTTQTMFIANMSSTDHVYDKAGPSYDSDILSEVHDHDHYQDVVCEHHEEHAMHDNVQLNHVVDSYADYTNDSNMILYDQYVKDNAVPEDTLEIAAITRRKMNDKMKDPECVNHKAQDLIKMKSKALKEQTTASRLIKALMVYPPNTPATLVPRGIQKALTKEIKEMKDVFEELEDEVTQNLVDRKHDEIEWKNLLIANDNLIAECLSKEVFSVATNFELNVARFTEMHVANTIVEARCLELKVELFNLRDKSHNDNHDELVNRFSNLEVHQLNLQLKYQILKDGFGNNPPTPDKDTPDFDSVFVIETRSEADRILDFRALDSHITQLTAKVTAFQAQNDLFRAENGKIKQHYKELYDSIKITRAKHIEQVTALTTKNVNLKAQILNTVNIVSKDHVKPKVLAPGKYAIDVEPIVPRLRNNREAHLNYLKHLKKV</sequence>
<accession>A0A6L2M275</accession>